<dbReference type="GO" id="GO:0005737">
    <property type="term" value="C:cytoplasm"/>
    <property type="evidence" value="ECO:0007669"/>
    <property type="project" value="TreeGrafter"/>
</dbReference>
<accession>A0AAW9R1X4</accession>
<evidence type="ECO:0000256" key="3">
    <source>
        <dbReference type="ARBA" id="ARBA00030263"/>
    </source>
</evidence>
<comment type="caution">
    <text evidence="4">The sequence shown here is derived from an EMBL/GenBank/DDBJ whole genome shotgun (WGS) entry which is preliminary data.</text>
</comment>
<keyword evidence="2" id="KW-0560">Oxidoreductase</keyword>
<evidence type="ECO:0000313" key="4">
    <source>
        <dbReference type="EMBL" id="MEJ1248639.1"/>
    </source>
</evidence>
<protein>
    <recommendedName>
        <fullName evidence="1">Oxygen-independent coproporphyrinogen III oxidase</fullName>
    </recommendedName>
    <alternativeName>
        <fullName evidence="3">Coproporphyrinogen III dehydrogenase</fullName>
    </alternativeName>
</protein>
<dbReference type="Gene3D" id="1.10.10.920">
    <property type="match status" value="1"/>
</dbReference>
<gene>
    <name evidence="4" type="ORF">WB794_02980</name>
</gene>
<dbReference type="GO" id="GO:0051989">
    <property type="term" value="F:coproporphyrinogen dehydrogenase activity"/>
    <property type="evidence" value="ECO:0007669"/>
    <property type="project" value="TreeGrafter"/>
</dbReference>
<name>A0AAW9R1X4_9GAMM</name>
<evidence type="ECO:0000313" key="5">
    <source>
        <dbReference type="Proteomes" id="UP001364472"/>
    </source>
</evidence>
<dbReference type="InterPro" id="IPR034505">
    <property type="entry name" value="Coproporphyrinogen-III_oxidase"/>
</dbReference>
<dbReference type="Proteomes" id="UP001364472">
    <property type="component" value="Unassembled WGS sequence"/>
</dbReference>
<organism evidence="4 5">
    <name type="scientific">Denitratimonas tolerans</name>
    <dbReference type="NCBI Taxonomy" id="1338420"/>
    <lineage>
        <taxon>Bacteria</taxon>
        <taxon>Pseudomonadati</taxon>
        <taxon>Pseudomonadota</taxon>
        <taxon>Gammaproteobacteria</taxon>
        <taxon>Lysobacterales</taxon>
        <taxon>Lysobacteraceae</taxon>
        <taxon>Denitratimonas</taxon>
    </lineage>
</organism>
<sequence>MRPGEAAADEPHGEAYLARLRGELALLSPLFDRDRQVEQVHLINQPLAHLAATRIRDLLDTLAHHFSFAVTGAALRLVELDPLATTTGDVAALAAIGINHAAIFIGVAASNAPDDPAIRAARTLIETCRQHGIVHVHVHLSAGDGPVAETPIRAIESVMAARVDRISLHHALREPEAGADTGASTFAPGRREALFARLLEGGYRHVGLCCFALPHDELLEARRHRALHCDLLGYSAHPGSDLVGIGVGGNSHVGATLFQNPRDPASWEASIDAGRLPVWRAARLGAEDLARADVVQQLVCRGEIDFEEVARYHGIVFREHFSRALERLQPLVTRGLAEFLPHGIRATSAGERHLHLLTACFDERHGDAIGTPSPHLARFP</sequence>
<dbReference type="SUPFAM" id="SSF102114">
    <property type="entry name" value="Radical SAM enzymes"/>
    <property type="match status" value="1"/>
</dbReference>
<dbReference type="EMBL" id="JBBDHC010000003">
    <property type="protein sequence ID" value="MEJ1248639.1"/>
    <property type="molecule type" value="Genomic_DNA"/>
</dbReference>
<dbReference type="GO" id="GO:0006782">
    <property type="term" value="P:protoporphyrinogen IX biosynthetic process"/>
    <property type="evidence" value="ECO:0007669"/>
    <property type="project" value="TreeGrafter"/>
</dbReference>
<evidence type="ECO:0000256" key="2">
    <source>
        <dbReference type="ARBA" id="ARBA00023002"/>
    </source>
</evidence>
<dbReference type="AlphaFoldDB" id="A0AAW9R1X4"/>
<dbReference type="RefSeq" id="WP_337334358.1">
    <property type="nucleotide sequence ID" value="NZ_JBBDHC010000003.1"/>
</dbReference>
<dbReference type="PANTHER" id="PTHR13932:SF6">
    <property type="entry name" value="OXYGEN-INDEPENDENT COPROPORPHYRINOGEN III OXIDASE"/>
    <property type="match status" value="1"/>
</dbReference>
<keyword evidence="5" id="KW-1185">Reference proteome</keyword>
<dbReference type="InterPro" id="IPR058240">
    <property type="entry name" value="rSAM_sf"/>
</dbReference>
<dbReference type="GO" id="GO:0051539">
    <property type="term" value="F:4 iron, 4 sulfur cluster binding"/>
    <property type="evidence" value="ECO:0007669"/>
    <property type="project" value="TreeGrafter"/>
</dbReference>
<reference evidence="4 5" key="1">
    <citation type="journal article" date="2016" name="Antonie Van Leeuwenhoek">
        <title>Denitratimonas tolerans gen. nov., sp. nov., a denitrifying bacterium isolated from a bioreactor for tannery wastewater treatment.</title>
        <authorList>
            <person name="Han S.I."/>
            <person name="Kim J.O."/>
            <person name="Lee Y.R."/>
            <person name="Ekpeghere K.I."/>
            <person name="Koh S.C."/>
            <person name="Whang K.S."/>
        </authorList>
    </citation>
    <scope>NUCLEOTIDE SEQUENCE [LARGE SCALE GENOMIC DNA]</scope>
    <source>
        <strain evidence="4 5">KACC 17565</strain>
    </source>
</reference>
<proteinExistence type="predicted"/>
<dbReference type="PANTHER" id="PTHR13932">
    <property type="entry name" value="COPROPORPHYRINIGEN III OXIDASE"/>
    <property type="match status" value="1"/>
</dbReference>
<evidence type="ECO:0000256" key="1">
    <source>
        <dbReference type="ARBA" id="ARBA00020156"/>
    </source>
</evidence>